<proteinExistence type="predicted"/>
<dbReference type="STRING" id="1305737.GCA_000526355_00557"/>
<comment type="subcellular location">
    <subcellularLocation>
        <location evidence="1">Cell membrane</location>
        <topology evidence="1">Multi-pass membrane protein</topology>
    </subcellularLocation>
</comment>
<dbReference type="PANTHER" id="PTHR10010:SF46">
    <property type="entry name" value="SODIUM-DEPENDENT PHOSPHATE TRANSPORT PROTEIN 2B"/>
    <property type="match status" value="1"/>
</dbReference>
<feature type="transmembrane region" description="Helical" evidence="6">
    <location>
        <begin position="281"/>
        <end position="300"/>
    </location>
</feature>
<evidence type="ECO:0000256" key="2">
    <source>
        <dbReference type="ARBA" id="ARBA00022475"/>
    </source>
</evidence>
<feature type="transmembrane region" description="Helical" evidence="6">
    <location>
        <begin position="247"/>
        <end position="269"/>
    </location>
</feature>
<evidence type="ECO:0000313" key="7">
    <source>
        <dbReference type="EMBL" id="KPQ19341.1"/>
    </source>
</evidence>
<organism evidence="7 8">
    <name type="scientific">Algoriphagus marincola HL-49</name>
    <dbReference type="NCBI Taxonomy" id="1305737"/>
    <lineage>
        <taxon>Bacteria</taxon>
        <taxon>Pseudomonadati</taxon>
        <taxon>Bacteroidota</taxon>
        <taxon>Cytophagia</taxon>
        <taxon>Cytophagales</taxon>
        <taxon>Cyclobacteriaceae</taxon>
        <taxon>Algoriphagus</taxon>
    </lineage>
</organism>
<dbReference type="EMBL" id="LJXT01000011">
    <property type="protein sequence ID" value="KPQ19341.1"/>
    <property type="molecule type" value="Genomic_DNA"/>
</dbReference>
<feature type="transmembrane region" description="Helical" evidence="6">
    <location>
        <begin position="170"/>
        <end position="189"/>
    </location>
</feature>
<dbReference type="PANTHER" id="PTHR10010">
    <property type="entry name" value="SOLUTE CARRIER FAMILY 34 SODIUM PHOSPHATE , MEMBER 2-RELATED"/>
    <property type="match status" value="1"/>
</dbReference>
<feature type="transmembrane region" description="Helical" evidence="6">
    <location>
        <begin position="85"/>
        <end position="104"/>
    </location>
</feature>
<feature type="transmembrane region" description="Helical" evidence="6">
    <location>
        <begin position="110"/>
        <end position="128"/>
    </location>
</feature>
<evidence type="ECO:0000256" key="6">
    <source>
        <dbReference type="SAM" id="Phobius"/>
    </source>
</evidence>
<dbReference type="Pfam" id="PF02690">
    <property type="entry name" value="Na_Pi_cotrans"/>
    <property type="match status" value="2"/>
</dbReference>
<dbReference type="GO" id="GO:0005436">
    <property type="term" value="F:sodium:phosphate symporter activity"/>
    <property type="evidence" value="ECO:0007669"/>
    <property type="project" value="InterPro"/>
</dbReference>
<dbReference type="NCBIfam" id="NF037997">
    <property type="entry name" value="Na_Pi_symport"/>
    <property type="match status" value="1"/>
</dbReference>
<keyword evidence="3 6" id="KW-0812">Transmembrane</keyword>
<gene>
    <name evidence="7" type="ORF">HLUCCX10_02930</name>
</gene>
<feature type="transmembrane region" description="Helical" evidence="6">
    <location>
        <begin position="48"/>
        <end position="73"/>
    </location>
</feature>
<evidence type="ECO:0000256" key="1">
    <source>
        <dbReference type="ARBA" id="ARBA00004651"/>
    </source>
</evidence>
<sequence>MTFQIWDFLAGLGIFLLGMHQMEAGLNEFSGKTFRRLLQKFTDTPIKGIISGTLVTALLQSSSLVTLMVLAFLGVGIIRFSHAAGVILGANLGTTVTAWLVYSLGFKVDIASFSLPLIGVGALLFILASRYFILKNLGSFLLGFGLLFFGIDLMKGSIESLAENFDFSLYADWGLAVFALIGLILTAIIQSSSATLVILLSAISSGILGLDQAAAATVGANIGTTVTVSLGALGGTPDKKRLASLHFLFNVVTGLIVLFFIPLIIQWISSLPIGKDPLLDLALFNTILNAFGVLLFLPLIKPITKWLKGRFLTKEKPHTLYIQNVDVAVPDAAIQALEKEIEELFVKTKKFISLTIIEDGVLSPKQGIFEKILSRPVEYLGLYQSLKLVEDEITAYHLKLQKASINEEEAKKLTSLMLSMRLMIFSAKDFKDIHHNIKELRNSSRNLPKDFLEELKVKFEERILEIDQLAKAEQTEIQVPSWMRESELDSSQLVEKLFQEAKSHKTDIPFSTFTNVAREFSRGLYNLGAAVLHWRHPINEVFDPSEDDRSQALTLKTPKSP</sequence>
<feature type="transmembrane region" description="Helical" evidence="6">
    <location>
        <begin position="216"/>
        <end position="235"/>
    </location>
</feature>
<keyword evidence="2" id="KW-1003">Cell membrane</keyword>
<name>A0A0P8AKU0_9BACT</name>
<keyword evidence="4 6" id="KW-1133">Transmembrane helix</keyword>
<keyword evidence="5 6" id="KW-0472">Membrane</keyword>
<dbReference type="eggNOG" id="COG1283">
    <property type="taxonomic scope" value="Bacteria"/>
</dbReference>
<feature type="transmembrane region" description="Helical" evidence="6">
    <location>
        <begin position="140"/>
        <end position="158"/>
    </location>
</feature>
<protein>
    <submittedName>
        <fullName evidence="7">Na+:phosphate transporter</fullName>
    </submittedName>
</protein>
<dbReference type="OrthoDB" id="9763003at2"/>
<reference evidence="7 8" key="1">
    <citation type="submission" date="2015-09" db="EMBL/GenBank/DDBJ databases">
        <title>Identification and resolution of microdiversity through metagenomic sequencing of parallel consortia.</title>
        <authorList>
            <person name="Nelson W.C."/>
            <person name="Romine M.F."/>
            <person name="Lindemann S.R."/>
        </authorList>
    </citation>
    <scope>NUCLEOTIDE SEQUENCE [LARGE SCALE GENOMIC DNA]</scope>
    <source>
        <strain evidence="7">HL-49</strain>
    </source>
</reference>
<evidence type="ECO:0000256" key="3">
    <source>
        <dbReference type="ARBA" id="ARBA00022692"/>
    </source>
</evidence>
<dbReference type="GO" id="GO:0044341">
    <property type="term" value="P:sodium-dependent phosphate transport"/>
    <property type="evidence" value="ECO:0007669"/>
    <property type="project" value="InterPro"/>
</dbReference>
<feature type="transmembrane region" description="Helical" evidence="6">
    <location>
        <begin position="194"/>
        <end position="210"/>
    </location>
</feature>
<comment type="caution">
    <text evidence="7">The sequence shown here is derived from an EMBL/GenBank/DDBJ whole genome shotgun (WGS) entry which is preliminary data.</text>
</comment>
<dbReference type="InterPro" id="IPR003841">
    <property type="entry name" value="Na/Pi_transpt"/>
</dbReference>
<dbReference type="PATRIC" id="fig|1305737.6.peg.1256"/>
<evidence type="ECO:0000256" key="5">
    <source>
        <dbReference type="ARBA" id="ARBA00023136"/>
    </source>
</evidence>
<evidence type="ECO:0000313" key="8">
    <source>
        <dbReference type="Proteomes" id="UP000050421"/>
    </source>
</evidence>
<dbReference type="GO" id="GO:0005886">
    <property type="term" value="C:plasma membrane"/>
    <property type="evidence" value="ECO:0007669"/>
    <property type="project" value="UniProtKB-SubCell"/>
</dbReference>
<accession>A0A0P8AKU0</accession>
<dbReference type="Proteomes" id="UP000050421">
    <property type="component" value="Unassembled WGS sequence"/>
</dbReference>
<dbReference type="AlphaFoldDB" id="A0A0P8AKU0"/>
<evidence type="ECO:0000256" key="4">
    <source>
        <dbReference type="ARBA" id="ARBA00022989"/>
    </source>
</evidence>